<comment type="pathway">
    <text evidence="1">Cofactor biosynthesis; adenosylcobalamin biosynthesis.</text>
</comment>
<dbReference type="InterPro" id="IPR051810">
    <property type="entry name" value="Precorrin_MeTrfase"/>
</dbReference>
<evidence type="ECO:0000256" key="3">
    <source>
        <dbReference type="ARBA" id="ARBA00022603"/>
    </source>
</evidence>
<dbReference type="InterPro" id="IPR035996">
    <property type="entry name" value="4pyrrol_Methylase_sf"/>
</dbReference>
<dbReference type="GO" id="GO:0009236">
    <property type="term" value="P:cobalamin biosynthetic process"/>
    <property type="evidence" value="ECO:0007669"/>
    <property type="project" value="UniProtKB-UniPathway"/>
</dbReference>
<protein>
    <submittedName>
        <fullName evidence="8">Precorrin-3B C(17)-methyltransferase</fullName>
    </submittedName>
</protein>
<sequence length="270" mass="29855">MRTSSDEAVQGYNHKKNSKQRQKNYNSTRKGWVAAVGIGPGGGKSLSLEAYETIKEATVVIGYKTYLNLISELTEGKEIYFSSMKQEVERCKEALKLANQNKKVAIVSSGDPGVYGMAGVLLELRENLDLEVRIIPGITSATGTAASLGAPLMHDFAVISLSDLLTPWEKIERRIEGAASSDFVIVLYNPKSSNRVKHIEKAQTIISKYRSHDTPVGIVTNNYRNEEKITISTLGKFVDEEIDMRTTVIIGNSKSYVKFSQIITPRGYTL</sequence>
<reference evidence="8 9" key="1">
    <citation type="submission" date="2017-06" db="EMBL/GenBank/DDBJ databases">
        <title>Draft Genome Sequence of Natranaerobius trueperi halophilic, alkalithermophilic bacteria from soda lakes.</title>
        <authorList>
            <person name="Zhao B."/>
        </authorList>
    </citation>
    <scope>NUCLEOTIDE SEQUENCE [LARGE SCALE GENOMIC DNA]</scope>
    <source>
        <strain evidence="8 9">DSM 18760</strain>
    </source>
</reference>
<evidence type="ECO:0000256" key="1">
    <source>
        <dbReference type="ARBA" id="ARBA00004953"/>
    </source>
</evidence>
<dbReference type="SUPFAM" id="SSF53790">
    <property type="entry name" value="Tetrapyrrole methylase"/>
    <property type="match status" value="1"/>
</dbReference>
<dbReference type="InterPro" id="IPR014777">
    <property type="entry name" value="4pyrrole_Mease_sub1"/>
</dbReference>
<organism evidence="8 9">
    <name type="scientific">Natranaerobius trueperi</name>
    <dbReference type="NCBI Taxonomy" id="759412"/>
    <lineage>
        <taxon>Bacteria</taxon>
        <taxon>Bacillati</taxon>
        <taxon>Bacillota</taxon>
        <taxon>Clostridia</taxon>
        <taxon>Natranaerobiales</taxon>
        <taxon>Natranaerobiaceae</taxon>
        <taxon>Natranaerobius</taxon>
    </lineage>
</organism>
<comment type="caution">
    <text evidence="8">The sequence shown here is derived from an EMBL/GenBank/DDBJ whole genome shotgun (WGS) entry which is preliminary data.</text>
</comment>
<dbReference type="Pfam" id="PF00590">
    <property type="entry name" value="TP_methylase"/>
    <property type="match status" value="1"/>
</dbReference>
<evidence type="ECO:0000256" key="5">
    <source>
        <dbReference type="ARBA" id="ARBA00022691"/>
    </source>
</evidence>
<proteinExistence type="predicted"/>
<dbReference type="PANTHER" id="PTHR47036:SF1">
    <property type="entry name" value="COBALT-FACTOR III C(17)-METHYLTRANSFERASE-RELATED"/>
    <property type="match status" value="1"/>
</dbReference>
<dbReference type="Gene3D" id="3.40.1010.10">
    <property type="entry name" value="Cobalt-precorrin-4 Transmethylase, Domain 1"/>
    <property type="match status" value="1"/>
</dbReference>
<dbReference type="InterPro" id="IPR000878">
    <property type="entry name" value="4pyrrol_Mease"/>
</dbReference>
<keyword evidence="3 8" id="KW-0489">Methyltransferase</keyword>
<keyword evidence="5" id="KW-0949">S-adenosyl-L-methionine</keyword>
<keyword evidence="4 8" id="KW-0808">Transferase</keyword>
<evidence type="ECO:0000256" key="2">
    <source>
        <dbReference type="ARBA" id="ARBA00022573"/>
    </source>
</evidence>
<evidence type="ECO:0000256" key="4">
    <source>
        <dbReference type="ARBA" id="ARBA00022679"/>
    </source>
</evidence>
<keyword evidence="9" id="KW-1185">Reference proteome</keyword>
<dbReference type="GO" id="GO:0008168">
    <property type="term" value="F:methyltransferase activity"/>
    <property type="evidence" value="ECO:0007669"/>
    <property type="project" value="UniProtKB-KW"/>
</dbReference>
<dbReference type="Gene3D" id="3.30.950.10">
    <property type="entry name" value="Methyltransferase, Cobalt-precorrin-4 Transmethylase, Domain 2"/>
    <property type="match status" value="1"/>
</dbReference>
<dbReference type="PANTHER" id="PTHR47036">
    <property type="entry name" value="COBALT-FACTOR III C(17)-METHYLTRANSFERASE-RELATED"/>
    <property type="match status" value="1"/>
</dbReference>
<gene>
    <name evidence="8" type="primary">cobJ</name>
    <name evidence="8" type="ORF">CDO51_11100</name>
</gene>
<dbReference type="OrthoDB" id="9772960at2"/>
<name>A0A226BVF2_9FIRM</name>
<dbReference type="InterPro" id="IPR014776">
    <property type="entry name" value="4pyrrole_Mease_sub2"/>
</dbReference>
<evidence type="ECO:0000313" key="8">
    <source>
        <dbReference type="EMBL" id="OWZ82973.1"/>
    </source>
</evidence>
<dbReference type="AlphaFoldDB" id="A0A226BVF2"/>
<feature type="domain" description="Tetrapyrrole methylase" evidence="7">
    <location>
        <begin position="34"/>
        <end position="236"/>
    </location>
</feature>
<evidence type="ECO:0000256" key="6">
    <source>
        <dbReference type="SAM" id="MobiDB-lite"/>
    </source>
</evidence>
<dbReference type="EMBL" id="NIQC01000031">
    <property type="protein sequence ID" value="OWZ82973.1"/>
    <property type="molecule type" value="Genomic_DNA"/>
</dbReference>
<accession>A0A226BVF2</accession>
<dbReference type="GO" id="GO:0032259">
    <property type="term" value="P:methylation"/>
    <property type="evidence" value="ECO:0007669"/>
    <property type="project" value="UniProtKB-KW"/>
</dbReference>
<keyword evidence="2" id="KW-0169">Cobalamin biosynthesis</keyword>
<evidence type="ECO:0000313" key="9">
    <source>
        <dbReference type="Proteomes" id="UP000214588"/>
    </source>
</evidence>
<dbReference type="NCBIfam" id="TIGR01466">
    <property type="entry name" value="cobJ_cbiH"/>
    <property type="match status" value="1"/>
</dbReference>
<dbReference type="InterPro" id="IPR006363">
    <property type="entry name" value="Cbl_synth_CobJ/CibH_dom"/>
</dbReference>
<feature type="compositionally biased region" description="Basic residues" evidence="6">
    <location>
        <begin position="13"/>
        <end position="22"/>
    </location>
</feature>
<dbReference type="UniPathway" id="UPA00148"/>
<evidence type="ECO:0000259" key="7">
    <source>
        <dbReference type="Pfam" id="PF00590"/>
    </source>
</evidence>
<dbReference type="Proteomes" id="UP000214588">
    <property type="component" value="Unassembled WGS sequence"/>
</dbReference>
<feature type="region of interest" description="Disordered" evidence="6">
    <location>
        <begin position="1"/>
        <end position="26"/>
    </location>
</feature>
<dbReference type="CDD" id="cd11646">
    <property type="entry name" value="Precorrin_3B_C17_MT"/>
    <property type="match status" value="1"/>
</dbReference>